<protein>
    <submittedName>
        <fullName evidence="2">Uncharacterized protein</fullName>
    </submittedName>
</protein>
<evidence type="ECO:0000313" key="3">
    <source>
        <dbReference type="Proteomes" id="UP000184063"/>
    </source>
</evidence>
<organism evidence="2 3">
    <name type="scientific">Aspergillus luchuensis (strain CBS 106.47)</name>
    <dbReference type="NCBI Taxonomy" id="1137211"/>
    <lineage>
        <taxon>Eukaryota</taxon>
        <taxon>Fungi</taxon>
        <taxon>Dikarya</taxon>
        <taxon>Ascomycota</taxon>
        <taxon>Pezizomycotina</taxon>
        <taxon>Eurotiomycetes</taxon>
        <taxon>Eurotiomycetidae</taxon>
        <taxon>Eurotiales</taxon>
        <taxon>Aspergillaceae</taxon>
        <taxon>Aspergillus</taxon>
        <taxon>Aspergillus subgen. Circumdati</taxon>
    </lineage>
</organism>
<sequence>MPPLSRNTGCRRSCTSHNAYRQGRTPTSHFTREQKQWNQDFKETVYQIHRSLFGSGTKKGTTRGKATSS</sequence>
<feature type="compositionally biased region" description="Polar residues" evidence="1">
    <location>
        <begin position="1"/>
        <end position="29"/>
    </location>
</feature>
<proteinExistence type="predicted"/>
<evidence type="ECO:0000313" key="2">
    <source>
        <dbReference type="EMBL" id="OJZ80129.1"/>
    </source>
</evidence>
<feature type="region of interest" description="Disordered" evidence="1">
    <location>
        <begin position="1"/>
        <end position="32"/>
    </location>
</feature>
<dbReference type="VEuPathDB" id="FungiDB:ASPFODRAFT_53843"/>
<accession>A0A1M3T042</accession>
<name>A0A1M3T042_ASPLC</name>
<reference evidence="3" key="1">
    <citation type="journal article" date="2017" name="Genome Biol.">
        <title>Comparative genomics reveals high biological diversity and specific adaptations in the industrially and medically important fungal genus Aspergillus.</title>
        <authorList>
            <person name="de Vries R.P."/>
            <person name="Riley R."/>
            <person name="Wiebenga A."/>
            <person name="Aguilar-Osorio G."/>
            <person name="Amillis S."/>
            <person name="Uchima C.A."/>
            <person name="Anderluh G."/>
            <person name="Asadollahi M."/>
            <person name="Askin M."/>
            <person name="Barry K."/>
            <person name="Battaglia E."/>
            <person name="Bayram O."/>
            <person name="Benocci T."/>
            <person name="Braus-Stromeyer S.A."/>
            <person name="Caldana C."/>
            <person name="Canovas D."/>
            <person name="Cerqueira G.C."/>
            <person name="Chen F."/>
            <person name="Chen W."/>
            <person name="Choi C."/>
            <person name="Clum A."/>
            <person name="Dos Santos R.A."/>
            <person name="Damasio A.R."/>
            <person name="Diallinas G."/>
            <person name="Emri T."/>
            <person name="Fekete E."/>
            <person name="Flipphi M."/>
            <person name="Freyberg S."/>
            <person name="Gallo A."/>
            <person name="Gournas C."/>
            <person name="Habgood R."/>
            <person name="Hainaut M."/>
            <person name="Harispe M.L."/>
            <person name="Henrissat B."/>
            <person name="Hilden K.S."/>
            <person name="Hope R."/>
            <person name="Hossain A."/>
            <person name="Karabika E."/>
            <person name="Karaffa L."/>
            <person name="Karanyi Z."/>
            <person name="Krasevec N."/>
            <person name="Kuo A."/>
            <person name="Kusch H."/>
            <person name="LaButti K."/>
            <person name="Lagendijk E.L."/>
            <person name="Lapidus A."/>
            <person name="Levasseur A."/>
            <person name="Lindquist E."/>
            <person name="Lipzen A."/>
            <person name="Logrieco A.F."/>
            <person name="MacCabe A."/>
            <person name="Maekelae M.R."/>
            <person name="Malavazi I."/>
            <person name="Melin P."/>
            <person name="Meyer V."/>
            <person name="Mielnichuk N."/>
            <person name="Miskei M."/>
            <person name="Molnar A.P."/>
            <person name="Mule G."/>
            <person name="Ngan C.Y."/>
            <person name="Orejas M."/>
            <person name="Orosz E."/>
            <person name="Ouedraogo J.P."/>
            <person name="Overkamp K.M."/>
            <person name="Park H.-S."/>
            <person name="Perrone G."/>
            <person name="Piumi F."/>
            <person name="Punt P.J."/>
            <person name="Ram A.F."/>
            <person name="Ramon A."/>
            <person name="Rauscher S."/>
            <person name="Record E."/>
            <person name="Riano-Pachon D.M."/>
            <person name="Robert V."/>
            <person name="Roehrig J."/>
            <person name="Ruller R."/>
            <person name="Salamov A."/>
            <person name="Salih N.S."/>
            <person name="Samson R.A."/>
            <person name="Sandor E."/>
            <person name="Sanguinetti M."/>
            <person name="Schuetze T."/>
            <person name="Sepcic K."/>
            <person name="Shelest E."/>
            <person name="Sherlock G."/>
            <person name="Sophianopoulou V."/>
            <person name="Squina F.M."/>
            <person name="Sun H."/>
            <person name="Susca A."/>
            <person name="Todd R.B."/>
            <person name="Tsang A."/>
            <person name="Unkles S.E."/>
            <person name="van de Wiele N."/>
            <person name="van Rossen-Uffink D."/>
            <person name="Oliveira J.V."/>
            <person name="Vesth T.C."/>
            <person name="Visser J."/>
            <person name="Yu J.-H."/>
            <person name="Zhou M."/>
            <person name="Andersen M.R."/>
            <person name="Archer D.B."/>
            <person name="Baker S.E."/>
            <person name="Benoit I."/>
            <person name="Brakhage A.A."/>
            <person name="Braus G.H."/>
            <person name="Fischer R."/>
            <person name="Frisvad J.C."/>
            <person name="Goldman G.H."/>
            <person name="Houbraken J."/>
            <person name="Oakley B."/>
            <person name="Pocsi I."/>
            <person name="Scazzocchio C."/>
            <person name="Seiboth B."/>
            <person name="vanKuyk P.A."/>
            <person name="Wortman J."/>
            <person name="Dyer P.S."/>
            <person name="Grigoriev I.V."/>
        </authorList>
    </citation>
    <scope>NUCLEOTIDE SEQUENCE [LARGE SCALE GENOMIC DNA]</scope>
    <source>
        <strain evidence="3">CBS 106.47</strain>
    </source>
</reference>
<dbReference type="Proteomes" id="UP000184063">
    <property type="component" value="Unassembled WGS sequence"/>
</dbReference>
<evidence type="ECO:0000256" key="1">
    <source>
        <dbReference type="SAM" id="MobiDB-lite"/>
    </source>
</evidence>
<dbReference type="EMBL" id="KV878260">
    <property type="protein sequence ID" value="OJZ80129.1"/>
    <property type="molecule type" value="Genomic_DNA"/>
</dbReference>
<gene>
    <name evidence="2" type="ORF">ASPFODRAFT_53843</name>
</gene>
<dbReference type="AlphaFoldDB" id="A0A1M3T042"/>